<accession>A0A076FI66</accession>
<evidence type="ECO:0000313" key="2">
    <source>
        <dbReference type="Proteomes" id="UP000028486"/>
    </source>
</evidence>
<protein>
    <submittedName>
        <fullName evidence="1">Uncharacterized protein</fullName>
    </submittedName>
</protein>
<sequence>MTCAAEVIETASLHGGASSGEIQLAKFLMFCLGYDVDFKLKDVLYYIDSKVIYLVIQLVESGELENLVKSMNPRLYKDMQLELEDNE</sequence>
<dbReference type="RefSeq" id="WP_041572677.1">
    <property type="nucleotide sequence ID" value="NZ_CP009044.1"/>
</dbReference>
<dbReference type="AlphaFoldDB" id="A0A076FI66"/>
<keyword evidence="2" id="KW-1185">Reference proteome</keyword>
<dbReference type="Proteomes" id="UP000028486">
    <property type="component" value="Plasmid pCIG1485E"/>
</dbReference>
<keyword evidence="1" id="KW-0614">Plasmid</keyword>
<proteinExistence type="predicted"/>
<geneLocation type="plasmid" evidence="1 2">
    <name>pCIG1485E</name>
</geneLocation>
<gene>
    <name evidence="1" type="ORF">CIG1485E_a0024</name>
</gene>
<dbReference type="KEGG" id="caj:CIG1485E_a0024"/>
<evidence type="ECO:0000313" key="1">
    <source>
        <dbReference type="EMBL" id="AII15549.1"/>
    </source>
</evidence>
<name>A0A076FI66_9BACT</name>
<organism evidence="1 2">
    <name type="scientific">Campylobacter iguaniorum</name>
    <dbReference type="NCBI Taxonomy" id="1244531"/>
    <lineage>
        <taxon>Bacteria</taxon>
        <taxon>Pseudomonadati</taxon>
        <taxon>Campylobacterota</taxon>
        <taxon>Epsilonproteobacteria</taxon>
        <taxon>Campylobacterales</taxon>
        <taxon>Campylobacteraceae</taxon>
        <taxon>Campylobacter</taxon>
    </lineage>
</organism>
<reference evidence="1 2" key="1">
    <citation type="journal article" date="2014" name="Genome Announc.">
        <title>Complete Genome Sequence of Campylobacter iguaniorum Strain 1485ET, Isolated from a Bearded Dragon (Pogona vitticeps).</title>
        <authorList>
            <person name="Gilbert M.J."/>
            <person name="Miller W.G."/>
            <person name="Yee E."/>
            <person name="Kik M."/>
            <person name="Wagenaar J.A."/>
            <person name="Duim B."/>
        </authorList>
    </citation>
    <scope>NUCLEOTIDE SEQUENCE [LARGE SCALE GENOMIC DNA]</scope>
    <source>
        <strain evidence="1 2">1485E</strain>
        <plasmid evidence="1">pCIG1485E</plasmid>
    </source>
</reference>
<dbReference type="EMBL" id="CP009044">
    <property type="protein sequence ID" value="AII15549.1"/>
    <property type="molecule type" value="Genomic_DNA"/>
</dbReference>
<dbReference type="HOGENOM" id="CLU_2477530_0_0_7"/>